<dbReference type="RefSeq" id="XP_025340174.1">
    <property type="nucleotide sequence ID" value="XM_025485243.1"/>
</dbReference>
<dbReference type="Proteomes" id="UP000244309">
    <property type="component" value="Unassembled WGS sequence"/>
</dbReference>
<keyword evidence="2" id="KW-1185">Reference proteome</keyword>
<accession>A0A2V1ANF5</accession>
<organism evidence="1 2">
    <name type="scientific">Candidozyma haemuli</name>
    <dbReference type="NCBI Taxonomy" id="45357"/>
    <lineage>
        <taxon>Eukaryota</taxon>
        <taxon>Fungi</taxon>
        <taxon>Dikarya</taxon>
        <taxon>Ascomycota</taxon>
        <taxon>Saccharomycotina</taxon>
        <taxon>Pichiomycetes</taxon>
        <taxon>Metschnikowiaceae</taxon>
        <taxon>Candidozyma</taxon>
    </lineage>
</organism>
<gene>
    <name evidence="1" type="ORF">CXQ85_001535</name>
</gene>
<comment type="caution">
    <text evidence="1">The sequence shown here is derived from an EMBL/GenBank/DDBJ whole genome shotgun (WGS) entry which is preliminary data.</text>
</comment>
<evidence type="ECO:0000313" key="1">
    <source>
        <dbReference type="EMBL" id="PVH19234.1"/>
    </source>
</evidence>
<proteinExistence type="predicted"/>
<dbReference type="GeneID" id="37006866"/>
<evidence type="ECO:0000313" key="2">
    <source>
        <dbReference type="Proteomes" id="UP000244309"/>
    </source>
</evidence>
<dbReference type="AlphaFoldDB" id="A0A2V1ANF5"/>
<sequence length="203" mass="23267">MPGSNTWFDFSTKILEAYEDIAPGSTKDMLSHIPANWTSGETKYYANFWGICRRSTVLPTKCYYTTDDSTLVIMRDIGKIIEETQQIESPKAFSTIWTENFCFARDQANLNLQEDGNSDKKSYTKQSVQTLRRYEDGDSLSQVLRVLLIMVLFGILAVRLPNTNEFEDTPSDPSQPSDPGRLFAIIDKQDFLDLQRRLHNQES</sequence>
<reference evidence="1 2" key="1">
    <citation type="submission" date="2017-12" db="EMBL/GenBank/DDBJ databases">
        <title>Genome Sequence of a Multidrug-Resistant Candida haemulonii Isolate from a Patient with Chronic Leg Ulcers in Israel.</title>
        <authorList>
            <person name="Chow N.A."/>
            <person name="Gade L."/>
            <person name="Batra D."/>
            <person name="Rowe L.A."/>
            <person name="Ben-Ami R."/>
            <person name="Loparev V.N."/>
            <person name="Litvintseva A.P."/>
        </authorList>
    </citation>
    <scope>NUCLEOTIDE SEQUENCE [LARGE SCALE GENOMIC DNA]</scope>
    <source>
        <strain evidence="1 2">B11899</strain>
    </source>
</reference>
<dbReference type="VEuPathDB" id="FungiDB:CXQ85_001535"/>
<name>A0A2V1ANF5_9ASCO</name>
<protein>
    <submittedName>
        <fullName evidence="1">Uncharacterized protein</fullName>
    </submittedName>
</protein>
<dbReference type="EMBL" id="PKFO01000001">
    <property type="protein sequence ID" value="PVH19234.1"/>
    <property type="molecule type" value="Genomic_DNA"/>
</dbReference>